<feature type="region of interest" description="Disordered" evidence="1">
    <location>
        <begin position="114"/>
        <end position="136"/>
    </location>
</feature>
<dbReference type="OrthoDB" id="2107166at2759"/>
<gene>
    <name evidence="3" type="ORF">MIND_00247900</name>
</gene>
<dbReference type="Proteomes" id="UP000636479">
    <property type="component" value="Unassembled WGS sequence"/>
</dbReference>
<feature type="domain" description="LysM" evidence="2">
    <location>
        <begin position="148"/>
        <end position="179"/>
    </location>
</feature>
<feature type="compositionally biased region" description="Basic and acidic residues" evidence="1">
    <location>
        <begin position="209"/>
        <end position="222"/>
    </location>
</feature>
<evidence type="ECO:0000256" key="1">
    <source>
        <dbReference type="SAM" id="MobiDB-lite"/>
    </source>
</evidence>
<keyword evidence="4" id="KW-1185">Reference proteome</keyword>
<reference evidence="3" key="1">
    <citation type="submission" date="2020-05" db="EMBL/GenBank/DDBJ databases">
        <title>Mycena genomes resolve the evolution of fungal bioluminescence.</title>
        <authorList>
            <person name="Tsai I.J."/>
        </authorList>
    </citation>
    <scope>NUCLEOTIDE SEQUENCE</scope>
    <source>
        <strain evidence="3">171206Taipei</strain>
    </source>
</reference>
<dbReference type="SUPFAM" id="SSF54106">
    <property type="entry name" value="LysM domain"/>
    <property type="match status" value="1"/>
</dbReference>
<dbReference type="InterPro" id="IPR018392">
    <property type="entry name" value="LysM"/>
</dbReference>
<accession>A0A8H6WEZ1</accession>
<dbReference type="EMBL" id="JACAZF010000002">
    <property type="protein sequence ID" value="KAF7312348.1"/>
    <property type="molecule type" value="Genomic_DNA"/>
</dbReference>
<sequence length="310" mass="33898">MRCAEAASAGVDIAGNDDDAYVTDVTLVPIILQMPPSSLCLACSSSILKLDESFKTPCCGRVICSSCTSGNPRLTRYNPCLACLGGIAVVAHQAKLQNVDGGVLDEETFVVGDDEEDDTGGVEHSNTQPSSIEHLDSLPVGPGDKYFVKRNDTLRGIALRFRVDGRLLCQLNNLPPSTLSTTPHLLHTRAFLTLPPSAHSQMQASDTRPNSDEERAREVRRTRERAEKRLQTLTKEVDWRVAKMYVALADDPASTDAFRLKQKELSAAASSAITLEDMAVDQYLEDLEWEADQLRAGLSPKISRCPIKQQ</sequence>
<dbReference type="GeneID" id="59341877"/>
<protein>
    <submittedName>
        <fullName evidence="3">LysM domain-containing protein</fullName>
    </submittedName>
</protein>
<evidence type="ECO:0000313" key="3">
    <source>
        <dbReference type="EMBL" id="KAF7312348.1"/>
    </source>
</evidence>
<dbReference type="CDD" id="cd00118">
    <property type="entry name" value="LysM"/>
    <property type="match status" value="1"/>
</dbReference>
<proteinExistence type="predicted"/>
<name>A0A8H6WEZ1_9AGAR</name>
<dbReference type="Gene3D" id="3.10.350.10">
    <property type="entry name" value="LysM domain"/>
    <property type="match status" value="1"/>
</dbReference>
<dbReference type="AlphaFoldDB" id="A0A8H6WEZ1"/>
<dbReference type="InterPro" id="IPR036779">
    <property type="entry name" value="LysM_dom_sf"/>
</dbReference>
<organism evidence="3 4">
    <name type="scientific">Mycena indigotica</name>
    <dbReference type="NCBI Taxonomy" id="2126181"/>
    <lineage>
        <taxon>Eukaryota</taxon>
        <taxon>Fungi</taxon>
        <taxon>Dikarya</taxon>
        <taxon>Basidiomycota</taxon>
        <taxon>Agaricomycotina</taxon>
        <taxon>Agaricomycetes</taxon>
        <taxon>Agaricomycetidae</taxon>
        <taxon>Agaricales</taxon>
        <taxon>Marasmiineae</taxon>
        <taxon>Mycenaceae</taxon>
        <taxon>Mycena</taxon>
    </lineage>
</organism>
<feature type="compositionally biased region" description="Polar residues" evidence="1">
    <location>
        <begin position="198"/>
        <end position="208"/>
    </location>
</feature>
<dbReference type="Pfam" id="PF01476">
    <property type="entry name" value="LysM"/>
    <property type="match status" value="1"/>
</dbReference>
<feature type="region of interest" description="Disordered" evidence="1">
    <location>
        <begin position="195"/>
        <end position="222"/>
    </location>
</feature>
<evidence type="ECO:0000313" key="4">
    <source>
        <dbReference type="Proteomes" id="UP000636479"/>
    </source>
</evidence>
<comment type="caution">
    <text evidence="3">The sequence shown here is derived from an EMBL/GenBank/DDBJ whole genome shotgun (WGS) entry which is preliminary data.</text>
</comment>
<evidence type="ECO:0000259" key="2">
    <source>
        <dbReference type="Pfam" id="PF01476"/>
    </source>
</evidence>
<dbReference type="RefSeq" id="XP_037224456.1">
    <property type="nucleotide sequence ID" value="XM_037359361.1"/>
</dbReference>